<protein>
    <submittedName>
        <fullName evidence="1">Uncharacterized protein</fullName>
    </submittedName>
</protein>
<dbReference type="AlphaFoldDB" id="A0AAV4YCR2"/>
<dbReference type="Proteomes" id="UP001054945">
    <property type="component" value="Unassembled WGS sequence"/>
</dbReference>
<evidence type="ECO:0000313" key="1">
    <source>
        <dbReference type="EMBL" id="GIZ03999.1"/>
    </source>
</evidence>
<name>A0AAV4YCR2_CAEEX</name>
<organism evidence="1 2">
    <name type="scientific">Caerostris extrusa</name>
    <name type="common">Bark spider</name>
    <name type="synonym">Caerostris bankana</name>
    <dbReference type="NCBI Taxonomy" id="172846"/>
    <lineage>
        <taxon>Eukaryota</taxon>
        <taxon>Metazoa</taxon>
        <taxon>Ecdysozoa</taxon>
        <taxon>Arthropoda</taxon>
        <taxon>Chelicerata</taxon>
        <taxon>Arachnida</taxon>
        <taxon>Araneae</taxon>
        <taxon>Araneomorphae</taxon>
        <taxon>Entelegynae</taxon>
        <taxon>Araneoidea</taxon>
        <taxon>Araneidae</taxon>
        <taxon>Caerostris</taxon>
    </lineage>
</organism>
<accession>A0AAV4YCR2</accession>
<keyword evidence="2" id="KW-1185">Reference proteome</keyword>
<proteinExistence type="predicted"/>
<comment type="caution">
    <text evidence="1">The sequence shown here is derived from an EMBL/GenBank/DDBJ whole genome shotgun (WGS) entry which is preliminary data.</text>
</comment>
<dbReference type="EMBL" id="BPLR01019022">
    <property type="protein sequence ID" value="GIZ03999.1"/>
    <property type="molecule type" value="Genomic_DNA"/>
</dbReference>
<evidence type="ECO:0000313" key="2">
    <source>
        <dbReference type="Proteomes" id="UP001054945"/>
    </source>
</evidence>
<gene>
    <name evidence="1" type="ORF">CEXT_456661</name>
</gene>
<reference evidence="1 2" key="1">
    <citation type="submission" date="2021-06" db="EMBL/GenBank/DDBJ databases">
        <title>Caerostris extrusa draft genome.</title>
        <authorList>
            <person name="Kono N."/>
            <person name="Arakawa K."/>
        </authorList>
    </citation>
    <scope>NUCLEOTIDE SEQUENCE [LARGE SCALE GENOMIC DNA]</scope>
</reference>
<sequence>MRNPTTSRFGSKAEDIFECTCPEQLEAKWATFQRKLETQLMTKESLDKKSCRPGYAGGQSYGHRCGAINEKN</sequence>